<keyword evidence="6 8" id="KW-0539">Nucleus</keyword>
<dbReference type="OrthoDB" id="1929813at2759"/>
<dbReference type="PANTHER" id="PTHR13208:SF2">
    <property type="entry name" value="MEDIATOR OF RNA POLYMERASE II TRANSCRIPTION SUBUNIT 4"/>
    <property type="match status" value="1"/>
</dbReference>
<evidence type="ECO:0000313" key="11">
    <source>
        <dbReference type="Proteomes" id="UP000531561"/>
    </source>
</evidence>
<evidence type="ECO:0000313" key="10">
    <source>
        <dbReference type="EMBL" id="KAF5875569.1"/>
    </source>
</evidence>
<accession>A0A8H6AY03</accession>
<comment type="subunit">
    <text evidence="8">Component of the Mediator complex.</text>
</comment>
<proteinExistence type="inferred from homology"/>
<dbReference type="InterPro" id="IPR019258">
    <property type="entry name" value="Mediator_Med4"/>
</dbReference>
<feature type="region of interest" description="Disordered" evidence="9">
    <location>
        <begin position="118"/>
        <end position="205"/>
    </location>
</feature>
<evidence type="ECO:0000256" key="6">
    <source>
        <dbReference type="ARBA" id="ARBA00023242"/>
    </source>
</evidence>
<dbReference type="AlphaFoldDB" id="A0A8H6AY03"/>
<dbReference type="GO" id="GO:0003712">
    <property type="term" value="F:transcription coregulator activity"/>
    <property type="evidence" value="ECO:0007669"/>
    <property type="project" value="InterPro"/>
</dbReference>
<evidence type="ECO:0000256" key="5">
    <source>
        <dbReference type="ARBA" id="ARBA00023163"/>
    </source>
</evidence>
<name>A0A8H6AY03_9HELO</name>
<feature type="region of interest" description="Disordered" evidence="9">
    <location>
        <begin position="253"/>
        <end position="311"/>
    </location>
</feature>
<dbReference type="Pfam" id="PF10018">
    <property type="entry name" value="Med4"/>
    <property type="match status" value="1"/>
</dbReference>
<keyword evidence="11" id="KW-1185">Reference proteome</keyword>
<sequence>MDKIIDARFDRVEKALVNLIASISKYSPVPALAQDLVLADQELNDGLSLLNQHQQNTHTLDTLHATSAALDTKIRDFLILLTSTRSELLNTPSSEYPESKNPVEYEELLSYARRISKYTAPPETRSSKPEASSPKQEEIATNGSTTPSVTVTGNGANGSTMDTNVPSVAPNGSNPPAASQDQASQQPSQSQTALDAEIVQALNTKLDDRPFQPWAREEDIRGGALANIQALLDGGIDPEGWDPELEEQKKIEKAEELEREKEAQRVKEEEKHRADMERRNAAMSAGAGAGAGVGAERPKVFQLDEFDDDDD</sequence>
<evidence type="ECO:0000256" key="1">
    <source>
        <dbReference type="ARBA" id="ARBA00004123"/>
    </source>
</evidence>
<comment type="function">
    <text evidence="8">Component of the Mediator complex, a coactivator involved in the regulated transcription of nearly all RNA polymerase II-dependent genes. Mediator functions as a bridge to convey information from gene-specific regulatory proteins to the basal RNA polymerase II transcription machinery. Mediator is recruited to promoters by direct interactions with regulatory proteins and serves as a scaffold for the assembly of a functional preinitiation complex with RNA polymerase II and the general transcription factors.</text>
</comment>
<evidence type="ECO:0000256" key="7">
    <source>
        <dbReference type="ARBA" id="ARBA00031257"/>
    </source>
</evidence>
<comment type="caution">
    <text evidence="10">The sequence shown here is derived from an EMBL/GenBank/DDBJ whole genome shotgun (WGS) entry which is preliminary data.</text>
</comment>
<protein>
    <recommendedName>
        <fullName evidence="3 8">Mediator of RNA polymerase II transcription subunit 4</fullName>
    </recommendedName>
    <alternativeName>
        <fullName evidence="7 8">Mediator complex subunit 4</fullName>
    </alternativeName>
</protein>
<feature type="compositionally biased region" description="Polar residues" evidence="9">
    <location>
        <begin position="129"/>
        <end position="174"/>
    </location>
</feature>
<dbReference type="GO" id="GO:0016592">
    <property type="term" value="C:mediator complex"/>
    <property type="evidence" value="ECO:0007669"/>
    <property type="project" value="InterPro"/>
</dbReference>
<comment type="subcellular location">
    <subcellularLocation>
        <location evidence="1 8">Nucleus</location>
    </subcellularLocation>
</comment>
<dbReference type="Proteomes" id="UP000531561">
    <property type="component" value="Unassembled WGS sequence"/>
</dbReference>
<feature type="compositionally biased region" description="Basic and acidic residues" evidence="9">
    <location>
        <begin position="253"/>
        <end position="280"/>
    </location>
</feature>
<dbReference type="PANTHER" id="PTHR13208">
    <property type="entry name" value="MEDIATOR OF RNA POLYMERASE II TRANSCRIPTION SUBUNIT 4"/>
    <property type="match status" value="1"/>
</dbReference>
<evidence type="ECO:0000256" key="2">
    <source>
        <dbReference type="ARBA" id="ARBA00009626"/>
    </source>
</evidence>
<feature type="compositionally biased region" description="Low complexity" evidence="9">
    <location>
        <begin position="175"/>
        <end position="191"/>
    </location>
</feature>
<evidence type="ECO:0000256" key="8">
    <source>
        <dbReference type="RuleBase" id="RU364141"/>
    </source>
</evidence>
<keyword evidence="8" id="KW-0010">Activator</keyword>
<evidence type="ECO:0000256" key="3">
    <source>
        <dbReference type="ARBA" id="ARBA00020629"/>
    </source>
</evidence>
<dbReference type="GO" id="GO:0006357">
    <property type="term" value="P:regulation of transcription by RNA polymerase II"/>
    <property type="evidence" value="ECO:0007669"/>
    <property type="project" value="InterPro"/>
</dbReference>
<evidence type="ECO:0000256" key="4">
    <source>
        <dbReference type="ARBA" id="ARBA00023015"/>
    </source>
</evidence>
<dbReference type="EMBL" id="JABFCT010000006">
    <property type="protein sequence ID" value="KAF5875569.1"/>
    <property type="molecule type" value="Genomic_DNA"/>
</dbReference>
<evidence type="ECO:0000256" key="9">
    <source>
        <dbReference type="SAM" id="MobiDB-lite"/>
    </source>
</evidence>
<reference evidence="10 11" key="1">
    <citation type="journal article" date="2020" name="Phytopathology">
        <title>A high-quality genome resource of Botrytis fragariae, a new and rapidly spreading fungal pathogen causing strawberry gray mold in the U.S.A.</title>
        <authorList>
            <person name="Wu Y."/>
            <person name="Saski C.A."/>
            <person name="Schnabel G."/>
            <person name="Xiao S."/>
            <person name="Hu M."/>
        </authorList>
    </citation>
    <scope>NUCLEOTIDE SEQUENCE [LARGE SCALE GENOMIC DNA]</scope>
    <source>
        <strain evidence="10 11">BVB16</strain>
    </source>
</reference>
<organism evidence="10 11">
    <name type="scientific">Botrytis fragariae</name>
    <dbReference type="NCBI Taxonomy" id="1964551"/>
    <lineage>
        <taxon>Eukaryota</taxon>
        <taxon>Fungi</taxon>
        <taxon>Dikarya</taxon>
        <taxon>Ascomycota</taxon>
        <taxon>Pezizomycotina</taxon>
        <taxon>Leotiomycetes</taxon>
        <taxon>Helotiales</taxon>
        <taxon>Sclerotiniaceae</taxon>
        <taxon>Botrytis</taxon>
    </lineage>
</organism>
<dbReference type="GO" id="GO:0070847">
    <property type="term" value="C:core mediator complex"/>
    <property type="evidence" value="ECO:0007669"/>
    <property type="project" value="TreeGrafter"/>
</dbReference>
<keyword evidence="4 8" id="KW-0805">Transcription regulation</keyword>
<gene>
    <name evidence="8" type="primary">MED4</name>
    <name evidence="10" type="ORF">Bfra_004022</name>
</gene>
<comment type="similarity">
    <text evidence="2 8">Belongs to the Mediator complex subunit 4 family.</text>
</comment>
<keyword evidence="5 8" id="KW-0804">Transcription</keyword>